<dbReference type="RefSeq" id="WP_014220725.1">
    <property type="nucleotide sequence ID" value="NZ_LWBO01000044.1"/>
</dbReference>
<dbReference type="InterPro" id="IPR022441">
    <property type="entry name" value="Para_beta_helix_rpt-2"/>
</dbReference>
<dbReference type="NCBIfam" id="TIGR03804">
    <property type="entry name" value="para_beta_helix"/>
    <property type="match status" value="1"/>
</dbReference>
<name>A0ABX3NQA2_9BACT</name>
<dbReference type="EMBL" id="LWBO01000044">
    <property type="protein sequence ID" value="OQP42430.1"/>
    <property type="molecule type" value="Genomic_DNA"/>
</dbReference>
<dbReference type="NCBIfam" id="TIGR04131">
    <property type="entry name" value="Bac_Flav_CTERM"/>
    <property type="match status" value="1"/>
</dbReference>
<dbReference type="Proteomes" id="UP000192277">
    <property type="component" value="Unassembled WGS sequence"/>
</dbReference>
<keyword evidence="1" id="KW-0732">Signal</keyword>
<evidence type="ECO:0008006" key="4">
    <source>
        <dbReference type="Google" id="ProtNLM"/>
    </source>
</evidence>
<dbReference type="Gene3D" id="2.160.20.10">
    <property type="entry name" value="Single-stranded right-handed beta-helix, Pectin lyase-like"/>
    <property type="match status" value="2"/>
</dbReference>
<gene>
    <name evidence="2" type="ORF">A4D02_12715</name>
</gene>
<dbReference type="InterPro" id="IPR011050">
    <property type="entry name" value="Pectin_lyase_fold/virulence"/>
</dbReference>
<proteinExistence type="predicted"/>
<dbReference type="SUPFAM" id="SSF51126">
    <property type="entry name" value="Pectin lyase-like"/>
    <property type="match status" value="2"/>
</dbReference>
<dbReference type="InterPro" id="IPR026341">
    <property type="entry name" value="T9SS_type_B"/>
</dbReference>
<evidence type="ECO:0000313" key="2">
    <source>
        <dbReference type="EMBL" id="OQP42430.1"/>
    </source>
</evidence>
<keyword evidence="3" id="KW-1185">Reference proteome</keyword>
<dbReference type="Pfam" id="PF13585">
    <property type="entry name" value="CHU_C"/>
    <property type="match status" value="1"/>
</dbReference>
<sequence>MRKILRGHVFNIRFLFTLCLGFAYAATNAQVSGTFTINSAVATGGTNFQTFSAAVASLSAGVNGAVIFNVQAGSGPYNEQVIINSIAGTSAANTITFNCNGVTIKYLSTNFNQRAVVKLNGADYVTFDNLTVTPLASTGGQYGYGFHLLNDADNNTIKNCRITNLNDYNNTDDHEGIVINGNNGVSYDVGNSLCDNNLIQNNTITGGSTGITLSSIPASGAGVFMTGNKVIGNTISNTDVYGIQMHYNDGAVIDGNDLSGGPAAVYNMFGIYLDYYNQSANITNNRIHGYHVNAGSVTYGFYICSQGVAGKECTISNNLIYDFQSNWTQYGIYSQVQGAPKYGATYLNIYNNTISLDDQSVAGNVAYGMYFVDTITNVNLMNNIITITRNSATENIGLVFRKPPKQFASQRNVVFVPAGTVSTAAVGKYLSLVYNTMAAWQLATGLDYYSTDVNPSYTSPAAFNFRPQAQSIDNLAANVGLTTDIAGAVRSTVNPDPGCYEFTSPACATSITPGVPNVLPDSILCSGPKISLGLTGNSAGGGQTYTWQSSTSATGTYTNITSPLGFPYFETIPTTTLYYRVALTCGGSTVFSPALRVLVNTTLNGGTYTINSALPTGGINFNSFTDAARALQCSFTGSVVFNVASGSGPYNEQLILPALATSPTKTITFNCNGVTMRYAPTSSTQSSLVRLDGTDYVTIDSLSMDVQGSSTFGLGVLLTNDADHNTIKRCTVNLSNSTLSPLAYGGIVISSSASNPITNTGYNNCDSNLIINNTVNGGVYGITIASNAISPGVARSVGNNIVNNKLKDNSKYGVFVTGASYCTIDSNDISQPTRTALEYFSGVCLSEVNFGISVSKNVIHNLGENNKLNIAQFDGIKSNDVQPTSTAPIMVTNNMIYTFRGSGLQYGIDNYSSDYVKYYHNTISLDDSSSGDPSLTRGYGTFGDPSVGTEVKDNIFVIRRGGIGAKYGVYSNINDSGLVANYNNYYIHSYSGANLIGFLTKDYPLLSDWIKTRKDSSSISIDPVFYDVAKGDYTPTKIQFENKGFNVGVITDLLNATRNTTSPDMGAIEFTVCRPLTKPMVSVESQETNVIKFAWTAVPNTTGYRVSRDSLNWAIPSSGAMGLTHTVTGLKPTDKITLWVKALGTRVDCPEYVSDATPGQALTDGVFVPNTFTPNNDSRNDKFMVYSNVVKTIHWMVFSQWGEKVFESNDIFGAWDGTYKGKPMPVGVYVYVVSGMLTDGTKVSQKGTFNLVR</sequence>
<reference evidence="2 3" key="1">
    <citation type="submission" date="2016-04" db="EMBL/GenBank/DDBJ databases">
        <authorList>
            <person name="Chen L."/>
            <person name="Zhuang W."/>
            <person name="Wang G."/>
        </authorList>
    </citation>
    <scope>NUCLEOTIDE SEQUENCE [LARGE SCALE GENOMIC DNA]</scope>
    <source>
        <strain evidence="3">GR20</strain>
    </source>
</reference>
<organism evidence="2 3">
    <name type="scientific">Niastella koreensis</name>
    <dbReference type="NCBI Taxonomy" id="354356"/>
    <lineage>
        <taxon>Bacteria</taxon>
        <taxon>Pseudomonadati</taxon>
        <taxon>Bacteroidota</taxon>
        <taxon>Chitinophagia</taxon>
        <taxon>Chitinophagales</taxon>
        <taxon>Chitinophagaceae</taxon>
        <taxon>Niastella</taxon>
    </lineage>
</organism>
<feature type="signal peptide" evidence="1">
    <location>
        <begin position="1"/>
        <end position="25"/>
    </location>
</feature>
<dbReference type="InterPro" id="IPR012334">
    <property type="entry name" value="Pectin_lyas_fold"/>
</dbReference>
<comment type="caution">
    <text evidence="2">The sequence shown here is derived from an EMBL/GenBank/DDBJ whole genome shotgun (WGS) entry which is preliminary data.</text>
</comment>
<dbReference type="InterPro" id="IPR006626">
    <property type="entry name" value="PbH1"/>
</dbReference>
<accession>A0ABX3NQA2</accession>
<protein>
    <recommendedName>
        <fullName evidence="4">Parallel beta-helix repeat protein</fullName>
    </recommendedName>
</protein>
<feature type="chain" id="PRO_5046718753" description="Parallel beta-helix repeat protein" evidence="1">
    <location>
        <begin position="26"/>
        <end position="1253"/>
    </location>
</feature>
<dbReference type="SMART" id="SM00710">
    <property type="entry name" value="PbH1"/>
    <property type="match status" value="14"/>
</dbReference>
<evidence type="ECO:0000313" key="3">
    <source>
        <dbReference type="Proteomes" id="UP000192277"/>
    </source>
</evidence>
<evidence type="ECO:0000256" key="1">
    <source>
        <dbReference type="SAM" id="SignalP"/>
    </source>
</evidence>